<dbReference type="PIRSF" id="PIRSF008546">
    <property type="entry name" value="UCP008546"/>
    <property type="match status" value="1"/>
</dbReference>
<reference evidence="1" key="1">
    <citation type="submission" date="2022-06" db="EMBL/GenBank/DDBJ databases">
        <title>Physiological and biochemical characterization and genomic elucidation of a strain of the genus Ensifer adhaerens M8 that combines arsenic oxidation and chromium reduction.</title>
        <authorList>
            <person name="Li X."/>
            <person name="Yu c."/>
        </authorList>
    </citation>
    <scope>NUCLEOTIDE SEQUENCE</scope>
    <source>
        <strain evidence="1">M8</strain>
    </source>
</reference>
<organism evidence="1 2">
    <name type="scientific">Ensifer adhaerens</name>
    <name type="common">Sinorhizobium morelense</name>
    <dbReference type="NCBI Taxonomy" id="106592"/>
    <lineage>
        <taxon>Bacteria</taxon>
        <taxon>Pseudomonadati</taxon>
        <taxon>Pseudomonadota</taxon>
        <taxon>Alphaproteobacteria</taxon>
        <taxon>Hyphomicrobiales</taxon>
        <taxon>Rhizobiaceae</taxon>
        <taxon>Sinorhizobium/Ensifer group</taxon>
        <taxon>Ensifer</taxon>
    </lineage>
</organism>
<evidence type="ECO:0000313" key="2">
    <source>
        <dbReference type="Proteomes" id="UP001055460"/>
    </source>
</evidence>
<proteinExistence type="predicted"/>
<dbReference type="Pfam" id="PF08837">
    <property type="entry name" value="DUF1810"/>
    <property type="match status" value="1"/>
</dbReference>
<dbReference type="Gene3D" id="1.25.40.380">
    <property type="entry name" value="Protein of unknown function DUF1810"/>
    <property type="match status" value="1"/>
</dbReference>
<dbReference type="OrthoDB" id="9801870at2"/>
<dbReference type="InterPro" id="IPR036287">
    <property type="entry name" value="Rv1873-like_sf"/>
</dbReference>
<dbReference type="AlphaFoldDB" id="A0A9Q9DA11"/>
<dbReference type="InterPro" id="IPR014937">
    <property type="entry name" value="DUF1810"/>
</dbReference>
<dbReference type="SUPFAM" id="SSF140736">
    <property type="entry name" value="Rv1873-like"/>
    <property type="match status" value="1"/>
</dbReference>
<sequence length="143" mass="15992">MSDPFDLQRFVTAQDRVYAAVLDELAHGQKRTHWMWFVFPQLAGLGHSAMAERYAISGLGEASAYLAHPALGPRLRECTERTNAVTGRSAHDIFSSPDDMKFRSSMTLFAEVEKDGGPFGAALARYFAGEKDRRTMEILAQRH</sequence>
<dbReference type="EMBL" id="CP098807">
    <property type="protein sequence ID" value="USJ23501.1"/>
    <property type="molecule type" value="Genomic_DNA"/>
</dbReference>
<gene>
    <name evidence="1" type="ORF">NE863_00470</name>
</gene>
<accession>A0A9Q9DA11</accession>
<dbReference type="Proteomes" id="UP001055460">
    <property type="component" value="Chromosome"/>
</dbReference>
<name>A0A9Q9DA11_ENSAD</name>
<protein>
    <submittedName>
        <fullName evidence="1">DUF1810 domain-containing protein</fullName>
    </submittedName>
</protein>
<evidence type="ECO:0000313" key="1">
    <source>
        <dbReference type="EMBL" id="USJ23501.1"/>
    </source>
</evidence>
<dbReference type="RefSeq" id="WP_090295062.1">
    <property type="nucleotide sequence ID" value="NZ_CAXURO020000001.1"/>
</dbReference>